<proteinExistence type="predicted"/>
<dbReference type="Proteomes" id="UP000292382">
    <property type="component" value="Unassembled WGS sequence"/>
</dbReference>
<sequence length="96" mass="10691">SPIRAEMPRPVRDLLDRMEAADRAGLLRDIAKVSSRCGFAATVRAADTIISSGRVLDAASLEQTARRTLQTDDNTTTSMDLTRYDRFMRDDKETDA</sequence>
<dbReference type="AlphaFoldDB" id="A0A4Q5AP59"/>
<dbReference type="EMBL" id="RYUW01000035">
    <property type="protein sequence ID" value="RYQ33430.1"/>
    <property type="molecule type" value="Genomic_DNA"/>
</dbReference>
<feature type="non-terminal residue" evidence="1">
    <location>
        <position position="1"/>
    </location>
</feature>
<comment type="caution">
    <text evidence="1">The sequence shown here is derived from an EMBL/GenBank/DDBJ whole genome shotgun (WGS) entry which is preliminary data.</text>
</comment>
<organism evidence="1 2">
    <name type="scientific">Bifidobacterium pseudolongum subsp. globosum</name>
    <dbReference type="NCBI Taxonomy" id="1690"/>
    <lineage>
        <taxon>Bacteria</taxon>
        <taxon>Bacillati</taxon>
        <taxon>Actinomycetota</taxon>
        <taxon>Actinomycetes</taxon>
        <taxon>Bifidobacteriales</taxon>
        <taxon>Bifidobacteriaceae</taxon>
        <taxon>Bifidobacterium</taxon>
    </lineage>
</organism>
<evidence type="ECO:0000313" key="2">
    <source>
        <dbReference type="Proteomes" id="UP000292382"/>
    </source>
</evidence>
<evidence type="ECO:0000313" key="1">
    <source>
        <dbReference type="EMBL" id="RYQ33430.1"/>
    </source>
</evidence>
<protein>
    <submittedName>
        <fullName evidence="1">Integrase</fullName>
    </submittedName>
</protein>
<name>A0A4Q5AP59_9BIFI</name>
<gene>
    <name evidence="1" type="ORF">PG2003B_1813</name>
</gene>
<accession>A0A4Q5AP59</accession>
<reference evidence="1 2" key="1">
    <citation type="submission" date="2018-12" db="EMBL/GenBank/DDBJ databases">
        <title>Unveiling genomic diversity among members of the Bifidobacterium pseudolongum species, a widely distributed gut commensal of the animal kingdom.</title>
        <authorList>
            <person name="Lugli G.A."/>
            <person name="Duranti S."/>
            <person name="Albert K."/>
            <person name="Mancabelli L."/>
            <person name="Napoli S."/>
            <person name="Viappiani A."/>
            <person name="Anzalone R."/>
            <person name="Longhi G."/>
            <person name="Milani C."/>
            <person name="Turroni F."/>
            <person name="Alessandri G."/>
            <person name="Sela D.A."/>
            <person name="Van Sinderen D."/>
            <person name="Ventura M."/>
        </authorList>
    </citation>
    <scope>NUCLEOTIDE SEQUENCE [LARGE SCALE GENOMIC DNA]</scope>
    <source>
        <strain evidence="1 2">2003B</strain>
    </source>
</reference>